<protein>
    <recommendedName>
        <fullName evidence="3">Reverse transcriptase zinc-binding domain-containing protein</fullName>
    </recommendedName>
</protein>
<organism evidence="1 2">
    <name type="scientific">Saponaria officinalis</name>
    <name type="common">Common soapwort</name>
    <name type="synonym">Lychnis saponaria</name>
    <dbReference type="NCBI Taxonomy" id="3572"/>
    <lineage>
        <taxon>Eukaryota</taxon>
        <taxon>Viridiplantae</taxon>
        <taxon>Streptophyta</taxon>
        <taxon>Embryophyta</taxon>
        <taxon>Tracheophyta</taxon>
        <taxon>Spermatophyta</taxon>
        <taxon>Magnoliopsida</taxon>
        <taxon>eudicotyledons</taxon>
        <taxon>Gunneridae</taxon>
        <taxon>Pentapetalae</taxon>
        <taxon>Caryophyllales</taxon>
        <taxon>Caryophyllaceae</taxon>
        <taxon>Caryophylleae</taxon>
        <taxon>Saponaria</taxon>
    </lineage>
</organism>
<proteinExistence type="predicted"/>
<gene>
    <name evidence="1" type="ORF">RND81_10G019800</name>
</gene>
<dbReference type="EMBL" id="JBDFQZ010000010">
    <property type="protein sequence ID" value="KAK9681677.1"/>
    <property type="molecule type" value="Genomic_DNA"/>
</dbReference>
<keyword evidence="2" id="KW-1185">Reference proteome</keyword>
<accession>A0AAW1HXR9</accession>
<evidence type="ECO:0000313" key="2">
    <source>
        <dbReference type="Proteomes" id="UP001443914"/>
    </source>
</evidence>
<reference evidence="1" key="1">
    <citation type="submission" date="2024-03" db="EMBL/GenBank/DDBJ databases">
        <title>WGS assembly of Saponaria officinalis var. Norfolk2.</title>
        <authorList>
            <person name="Jenkins J."/>
            <person name="Shu S."/>
            <person name="Grimwood J."/>
            <person name="Barry K."/>
            <person name="Goodstein D."/>
            <person name="Schmutz J."/>
            <person name="Leebens-Mack J."/>
            <person name="Osbourn A."/>
        </authorList>
    </citation>
    <scope>NUCLEOTIDE SEQUENCE [LARGE SCALE GENOMIC DNA]</scope>
    <source>
        <strain evidence="1">JIC</strain>
    </source>
</reference>
<evidence type="ECO:0008006" key="3">
    <source>
        <dbReference type="Google" id="ProtNLM"/>
    </source>
</evidence>
<evidence type="ECO:0000313" key="1">
    <source>
        <dbReference type="EMBL" id="KAK9681677.1"/>
    </source>
</evidence>
<dbReference type="AlphaFoldDB" id="A0AAW1HXR9"/>
<comment type="caution">
    <text evidence="1">The sequence shown here is derived from an EMBL/GenBank/DDBJ whole genome shotgun (WGS) entry which is preliminary data.</text>
</comment>
<sequence>MCSDQGTLETLSHVFMDCTTSARLWAAGELGIMSSVGQECRVQVWICNWIKYLAKRNDQKRGLCYFLSTINSIWALWNDLKYNGKVFNPIGAVKLIEEGTNLASIKNSKLLARGKDSDIGQVGRCDDVDDSDSLTLEAGSPSFLIGKGGFCFMSLFKVDAA</sequence>
<name>A0AAW1HXR9_SAPOF</name>
<dbReference type="Proteomes" id="UP001443914">
    <property type="component" value="Unassembled WGS sequence"/>
</dbReference>